<dbReference type="PATRIC" id="fig|1008153.3.peg.3293"/>
<evidence type="ECO:0000313" key="3">
    <source>
        <dbReference type="Proteomes" id="UP000075321"/>
    </source>
</evidence>
<feature type="domain" description="CBM6" evidence="1">
    <location>
        <begin position="651"/>
        <end position="795"/>
    </location>
</feature>
<dbReference type="InterPro" id="IPR005084">
    <property type="entry name" value="CBM6"/>
</dbReference>
<dbReference type="EMBL" id="LTAZ01000012">
    <property type="protein sequence ID" value="KYH24778.1"/>
    <property type="molecule type" value="Genomic_DNA"/>
</dbReference>
<comment type="caution">
    <text evidence="2">The sequence shown here is derived from an EMBL/GenBank/DDBJ whole genome shotgun (WGS) entry which is preliminary data.</text>
</comment>
<dbReference type="InterPro" id="IPR029486">
    <property type="entry name" value="GH97_N"/>
</dbReference>
<keyword evidence="2" id="KW-0378">Hydrolase</keyword>
<keyword evidence="3" id="KW-1185">Reference proteome</keyword>
<dbReference type="InterPro" id="IPR019563">
    <property type="entry name" value="GH97_catalytic"/>
</dbReference>
<dbReference type="SUPFAM" id="SSF49785">
    <property type="entry name" value="Galactose-binding domain-like"/>
    <property type="match status" value="1"/>
</dbReference>
<sequence length="1254" mass="136338">MEKAGADRDAREITALGRRGFLGGVTGLMAAAAYTVGVPEAVSGQIANDEDDNVQTVASPDGSIEVTVDLADGQPTYTVTFDGTTYVDVSSLGFDFQNQSTFGVAADGSYGAAVTVTGSESGVESERWDPVWDQYDSVAEEFNYLRLGLEETASPNRSVNLELRVFDDGLGFRFAFDDDFAANSDKTVITSENTQFNFADDYTAWWIRNEFVNPRFEQEYKETDLSGVSAGTRSIRPNENTIRNGAHTPFTVKAGEDAYLSVHEADLTDYATMSLAPQSDDGGTDFTAELAPLPDGTKVVTEAPTVTPWRTIQVTQTPGELAESSLIPLLNDELDESVLPTVAGEPDTSWITPRKYVGIWWTMIAGNAQWEYKPDAEIEANGNDPAAYIHGARTERMKRYMSFASQNGIDSVLVEGWNEGWDSYPGSGATMDFDQSYPDFSLAEVTDYGQLLDPAVEMTAHNETGGNLGNYEEQILGDDTFQYYEDNDIRTIKNGYVSDAGLIHESPDNSPTINHHCQIAVNHHELVAREAAGNRQLLERHEADKPTGKRRTYPNLAATETVKAQEFDGFNALASDLGPDHHVELPFTRMLAGPTSFQPGIFDITFNDDTGGQIQTTLAKQLAMYPTYNAGIQMAADRIEAYINPELGVGELVQAAAGNLDGMITADNWRNAFGTNYVAVDPSRVPPGASVSFTVTDVPTDGTYDLHLRYASDAEQNASRVIEAGETRATLRVNDSTDSIELPFTEYWDDWQVFTTAVELTEGENTVAVELHYDDSDGTFTGDVGGFNLNTIAVTEQGDMSPIPSEYADYTPENENFKTEPEFDFLKAIPAGGWDDTSVLDAVIGEYTVTARKSGEEWFVGTMTGERGRALDVPLDFLAPGRGNEHANENGTPANSSNVPRGPKYVAEMYSDGIDASLAGEPTDVRIDEAIVDPSTTLLASAVASGGQAIRLRKARGRERAELLEYERPEQEYDAISLPEQTYVTFPFDVKITGSHTGQFIGGEELNVYADGEQVDTVLVRFSETQETDSFSLTFDEAGEYDITVGRTLEDTLPAQTISIEDPYTAELPEQYSTFASAPAEFGRIDDRLLINAAGEDIETYADEYGTIYVDDGLGESGTVTAEILDQENTDPYAKVGIIVRNDITGASESPGYLLIATSPLLGPFMHVDTDASGRVDQFIGSEVSYSFPTHLRLEKEGTTFTGLASVDGGSTFTEIGTVDVSSAAKVQDAGMFALSHNVGEKSRVAFGDFEITE</sequence>
<dbReference type="InterPro" id="IPR029483">
    <property type="entry name" value="GH97_C"/>
</dbReference>
<dbReference type="Proteomes" id="UP000075321">
    <property type="component" value="Unassembled WGS sequence"/>
</dbReference>
<dbReference type="Pfam" id="PF10566">
    <property type="entry name" value="Glyco_hydro_97"/>
    <property type="match status" value="1"/>
</dbReference>
<dbReference type="InterPro" id="IPR013785">
    <property type="entry name" value="Aldolase_TIM"/>
</dbReference>
<dbReference type="InterPro" id="IPR008979">
    <property type="entry name" value="Galactose-bd-like_sf"/>
</dbReference>
<organism evidence="2 3">
    <name type="scientific">Halalkalicoccus paucihalophilus</name>
    <dbReference type="NCBI Taxonomy" id="1008153"/>
    <lineage>
        <taxon>Archaea</taxon>
        <taxon>Methanobacteriati</taxon>
        <taxon>Methanobacteriota</taxon>
        <taxon>Stenosarchaea group</taxon>
        <taxon>Halobacteria</taxon>
        <taxon>Halobacteriales</taxon>
        <taxon>Halococcaceae</taxon>
        <taxon>Halalkalicoccus</taxon>
    </lineage>
</organism>
<dbReference type="PANTHER" id="PTHR35803">
    <property type="entry name" value="GLUCAN 1,4-ALPHA-GLUCOSIDASE SUSB-RELATED"/>
    <property type="match status" value="1"/>
</dbReference>
<name>A0A151AAQ2_9EURY</name>
<dbReference type="Gene3D" id="2.70.98.10">
    <property type="match status" value="1"/>
</dbReference>
<dbReference type="GO" id="GO:0030246">
    <property type="term" value="F:carbohydrate binding"/>
    <property type="evidence" value="ECO:0007669"/>
    <property type="project" value="InterPro"/>
</dbReference>
<dbReference type="Pfam" id="PF14509">
    <property type="entry name" value="GH97_C"/>
    <property type="match status" value="1"/>
</dbReference>
<dbReference type="Gene3D" id="3.20.20.70">
    <property type="entry name" value="Aldolase class I"/>
    <property type="match status" value="2"/>
</dbReference>
<dbReference type="AlphaFoldDB" id="A0A151AAQ2"/>
<dbReference type="InterPro" id="IPR052720">
    <property type="entry name" value="Glycosyl_hydrolase_97"/>
</dbReference>
<dbReference type="PANTHER" id="PTHR35803:SF1">
    <property type="entry name" value="GLUCAN 1,4-ALPHA-GLUCOSIDASE SUSB"/>
    <property type="match status" value="1"/>
</dbReference>
<dbReference type="GO" id="GO:0016787">
    <property type="term" value="F:hydrolase activity"/>
    <property type="evidence" value="ECO:0007669"/>
    <property type="project" value="UniProtKB-KW"/>
</dbReference>
<dbReference type="Gene3D" id="2.60.120.260">
    <property type="entry name" value="Galactose-binding domain-like"/>
    <property type="match status" value="1"/>
</dbReference>
<reference evidence="2 3" key="1">
    <citation type="submission" date="2016-02" db="EMBL/GenBank/DDBJ databases">
        <title>Genome sequence of Halalkalicoccus paucihalophilus DSM 24557.</title>
        <authorList>
            <person name="Poehlein A."/>
            <person name="Daniel R."/>
        </authorList>
    </citation>
    <scope>NUCLEOTIDE SEQUENCE [LARGE SCALE GENOMIC DNA]</scope>
    <source>
        <strain evidence="2 3">DSM 24557</strain>
    </source>
</reference>
<protein>
    <submittedName>
        <fullName evidence="2">Glycoside hydrolase 97</fullName>
    </submittedName>
</protein>
<dbReference type="Gene3D" id="2.60.120.200">
    <property type="match status" value="1"/>
</dbReference>
<accession>A0A151AAQ2</accession>
<evidence type="ECO:0000259" key="1">
    <source>
        <dbReference type="PROSITE" id="PS51175"/>
    </source>
</evidence>
<dbReference type="Pfam" id="PF14508">
    <property type="entry name" value="GH97_N"/>
    <property type="match status" value="1"/>
</dbReference>
<dbReference type="InterPro" id="IPR014718">
    <property type="entry name" value="GH-type_carb-bd"/>
</dbReference>
<evidence type="ECO:0000313" key="2">
    <source>
        <dbReference type="EMBL" id="KYH24778.1"/>
    </source>
</evidence>
<proteinExistence type="predicted"/>
<gene>
    <name evidence="2" type="ORF">HAPAU_31550</name>
</gene>
<dbReference type="PROSITE" id="PS51175">
    <property type="entry name" value="CBM6"/>
    <property type="match status" value="1"/>
</dbReference>